<reference evidence="3" key="1">
    <citation type="submission" date="2017-11" db="EMBL/GenBank/DDBJ databases">
        <title>The complete genome sequence of Sphingopyxis pomeranensis sp. nov. strain WS5A3p.</title>
        <authorList>
            <person name="Kaminski M.A."/>
        </authorList>
    </citation>
    <scope>NUCLEOTIDE SEQUENCE [LARGE SCALE GENOMIC DNA]</scope>
    <source>
        <strain evidence="3">WS5A3p</strain>
    </source>
</reference>
<name>A0A2S8B417_9SPHN</name>
<proteinExistence type="predicted"/>
<evidence type="ECO:0000313" key="3">
    <source>
        <dbReference type="Proteomes" id="UP000238954"/>
    </source>
</evidence>
<sequence>MGDRAGATGGVVVAHRDPSRFVGEIAVADHNRANPGRGAIDAQGYRTGAGRDIGIADRDRAIARGDIAEADRDGSPILSRRAGADGDGVAR</sequence>
<dbReference type="EMBL" id="PHFW01000003">
    <property type="protein sequence ID" value="PQM27093.1"/>
    <property type="molecule type" value="Genomic_DNA"/>
</dbReference>
<evidence type="ECO:0000256" key="1">
    <source>
        <dbReference type="SAM" id="MobiDB-lite"/>
    </source>
</evidence>
<accession>A0A2S8B417</accession>
<evidence type="ECO:0000313" key="2">
    <source>
        <dbReference type="EMBL" id="PQM27093.1"/>
    </source>
</evidence>
<feature type="region of interest" description="Disordered" evidence="1">
    <location>
        <begin position="66"/>
        <end position="91"/>
    </location>
</feature>
<feature type="compositionally biased region" description="Basic and acidic residues" evidence="1">
    <location>
        <begin position="82"/>
        <end position="91"/>
    </location>
</feature>
<keyword evidence="3" id="KW-1185">Reference proteome</keyword>
<dbReference type="AlphaFoldDB" id="A0A2S8B417"/>
<gene>
    <name evidence="2" type="ORF">CVO77_19270</name>
</gene>
<dbReference type="Proteomes" id="UP000238954">
    <property type="component" value="Chromosome"/>
</dbReference>
<comment type="caution">
    <text evidence="2">The sequence shown here is derived from an EMBL/GenBank/DDBJ whole genome shotgun (WGS) entry which is preliminary data.</text>
</comment>
<protein>
    <submittedName>
        <fullName evidence="2">Uncharacterized protein</fullName>
    </submittedName>
</protein>
<organism evidence="2 3">
    <name type="scientific">Sphingopyxis lindanitolerans</name>
    <dbReference type="NCBI Taxonomy" id="2054227"/>
    <lineage>
        <taxon>Bacteria</taxon>
        <taxon>Pseudomonadati</taxon>
        <taxon>Pseudomonadota</taxon>
        <taxon>Alphaproteobacteria</taxon>
        <taxon>Sphingomonadales</taxon>
        <taxon>Sphingomonadaceae</taxon>
        <taxon>Sphingopyxis</taxon>
    </lineage>
</organism>